<dbReference type="Gene3D" id="1.25.10.10">
    <property type="entry name" value="Leucine-rich Repeat Variant"/>
    <property type="match status" value="1"/>
</dbReference>
<dbReference type="EMBL" id="NBNE01000728">
    <property type="protein sequence ID" value="OWZ17596.1"/>
    <property type="molecule type" value="Genomic_DNA"/>
</dbReference>
<name>A0A225WIR8_9STRA</name>
<comment type="caution">
    <text evidence="1">The sequence shown here is derived from an EMBL/GenBank/DDBJ whole genome shotgun (WGS) entry which is preliminary data.</text>
</comment>
<evidence type="ECO:0000313" key="2">
    <source>
        <dbReference type="Proteomes" id="UP000198211"/>
    </source>
</evidence>
<dbReference type="Proteomes" id="UP000198211">
    <property type="component" value="Unassembled WGS sequence"/>
</dbReference>
<organism evidence="1 2">
    <name type="scientific">Phytophthora megakarya</name>
    <dbReference type="NCBI Taxonomy" id="4795"/>
    <lineage>
        <taxon>Eukaryota</taxon>
        <taxon>Sar</taxon>
        <taxon>Stramenopiles</taxon>
        <taxon>Oomycota</taxon>
        <taxon>Peronosporomycetes</taxon>
        <taxon>Peronosporales</taxon>
        <taxon>Peronosporaceae</taxon>
        <taxon>Phytophthora</taxon>
    </lineage>
</organism>
<dbReference type="InterPro" id="IPR011989">
    <property type="entry name" value="ARM-like"/>
</dbReference>
<keyword evidence="2" id="KW-1185">Reference proteome</keyword>
<sequence>MQFYSEDYSCVLALLEAGTNRSDPYAVRRACAEFKRLVLHRNAVRYTMVEEGHLLPVLVEIVRGHVQAEDGAVVVDYCRFLQRLISHKQPTDLDIQSKITEVGVLSLMAKGLRVHPRARRLYVEVCRLVALLCFDTVDAPHADNQANIAIAGIFATICERLSCADISEEEAIAGSTAASALIYENDTNGISAIHTFRILPRFSTLLSTFSQSLPIVHCVFQMLFQLMTVEARLSDDVVDTGMLQQVVETLDNSALMQDYHGVASFMAHWHILKFLEICIRENDSAKEAFCNCAGPAVVVNAMIRRRQELRHSDSVEPWALQYISCILLCRVVAVLGDTSVVEKTRAKQLVQCSAHQLALDILRSVGVARSADANNDSRKNFWSGVEQAVKLLKLLAASESNRVPLTRLGASRQVKLIYNNPDVATQSGLLLLCEHAVANIEGT</sequence>
<dbReference type="SUPFAM" id="SSF48371">
    <property type="entry name" value="ARM repeat"/>
    <property type="match status" value="1"/>
</dbReference>
<dbReference type="OrthoDB" id="72398at2759"/>
<dbReference type="InterPro" id="IPR016024">
    <property type="entry name" value="ARM-type_fold"/>
</dbReference>
<gene>
    <name evidence="1" type="ORF">PHMEG_0008449</name>
</gene>
<accession>A0A225WIR8</accession>
<protein>
    <submittedName>
        <fullName evidence="1">Uncharacterized protein</fullName>
    </submittedName>
</protein>
<evidence type="ECO:0000313" key="1">
    <source>
        <dbReference type="EMBL" id="OWZ17596.1"/>
    </source>
</evidence>
<reference evidence="2" key="1">
    <citation type="submission" date="2017-03" db="EMBL/GenBank/DDBJ databases">
        <title>Phytopthora megakarya and P. palmivora, two closely related causual agents of cacao black pod achieved similar genome size and gene model numbers by different mechanisms.</title>
        <authorList>
            <person name="Ali S."/>
            <person name="Shao J."/>
            <person name="Larry D.J."/>
            <person name="Kronmiller B."/>
            <person name="Shen D."/>
            <person name="Strem M.D."/>
            <person name="Melnick R.L."/>
            <person name="Guiltinan M.J."/>
            <person name="Tyler B.M."/>
            <person name="Meinhardt L.W."/>
            <person name="Bailey B.A."/>
        </authorList>
    </citation>
    <scope>NUCLEOTIDE SEQUENCE [LARGE SCALE GENOMIC DNA]</scope>
    <source>
        <strain evidence="2">zdho120</strain>
    </source>
</reference>
<proteinExistence type="predicted"/>
<dbReference type="AlphaFoldDB" id="A0A225WIR8"/>